<comment type="caution">
    <text evidence="1">The sequence shown here is derived from an EMBL/GenBank/DDBJ whole genome shotgun (WGS) entry which is preliminary data.</text>
</comment>
<evidence type="ECO:0000313" key="2">
    <source>
        <dbReference type="Proteomes" id="UP000608522"/>
    </source>
</evidence>
<dbReference type="Pfam" id="PF14124">
    <property type="entry name" value="DUF4291"/>
    <property type="match status" value="1"/>
</dbReference>
<accession>A0ABQ3TEU2</accession>
<evidence type="ECO:0000313" key="1">
    <source>
        <dbReference type="EMBL" id="GHI78933.1"/>
    </source>
</evidence>
<keyword evidence="2" id="KW-1185">Reference proteome</keyword>
<reference evidence="2" key="1">
    <citation type="submission" date="2023-07" db="EMBL/GenBank/DDBJ databases">
        <title>Whole genome shotgun sequence of Streptomyces spororaveus NBRC 15456.</title>
        <authorList>
            <person name="Komaki H."/>
            <person name="Tamura T."/>
        </authorList>
    </citation>
    <scope>NUCLEOTIDE SEQUENCE [LARGE SCALE GENOMIC DNA]</scope>
    <source>
        <strain evidence="2">NBRC 15456</strain>
    </source>
</reference>
<dbReference type="Proteomes" id="UP000608522">
    <property type="component" value="Unassembled WGS sequence"/>
</dbReference>
<dbReference type="EMBL" id="BNED01000005">
    <property type="protein sequence ID" value="GHI78933.1"/>
    <property type="molecule type" value="Genomic_DNA"/>
</dbReference>
<dbReference type="PANTHER" id="PTHR38567">
    <property type="entry name" value="DUF4291 DOMAIN-CONTAINING PROTEIN"/>
    <property type="match status" value="1"/>
</dbReference>
<dbReference type="PANTHER" id="PTHR38567:SF1">
    <property type="entry name" value="DUF4291 DOMAIN-CONTAINING PROTEIN"/>
    <property type="match status" value="1"/>
</dbReference>
<sequence length="196" mass="22135">MTGATHEVRARFDDATITVYQAYPARIAEPALEAGTFVDPFKRARMTWIKPSFLWMMYRCGWATKSDQERVLAIDITRDGFEEALSRSCLSHFDRTRFPGVEEWRAAVRDSPVRVQWDPERDLHLNPLPHRAIQIGLSGPAVERYVENWISGIRDVTATAHEIHAAVTAGNLDAAAALLPEERVYPLPPALVERIA</sequence>
<protein>
    <recommendedName>
        <fullName evidence="3">DUF4291 domain-containing protein</fullName>
    </recommendedName>
</protein>
<evidence type="ECO:0008006" key="3">
    <source>
        <dbReference type="Google" id="ProtNLM"/>
    </source>
</evidence>
<organism evidence="1 2">
    <name type="scientific">Streptomyces spororaveus</name>
    <dbReference type="NCBI Taxonomy" id="284039"/>
    <lineage>
        <taxon>Bacteria</taxon>
        <taxon>Bacillati</taxon>
        <taxon>Actinomycetota</taxon>
        <taxon>Actinomycetes</taxon>
        <taxon>Kitasatosporales</taxon>
        <taxon>Streptomycetaceae</taxon>
        <taxon>Streptomyces</taxon>
    </lineage>
</organism>
<dbReference type="InterPro" id="IPR025633">
    <property type="entry name" value="DUF4291"/>
</dbReference>
<proteinExistence type="predicted"/>
<dbReference type="RefSeq" id="WP_202200628.1">
    <property type="nucleotide sequence ID" value="NZ_BAAATO010000002.1"/>
</dbReference>
<name>A0ABQ3TEU2_9ACTN</name>
<gene>
    <name evidence="1" type="ORF">Sspor_44940</name>
</gene>